<evidence type="ECO:0000256" key="2">
    <source>
        <dbReference type="ARBA" id="ARBA00005417"/>
    </source>
</evidence>
<comment type="similarity">
    <text evidence="2">Belongs to the ABC transporter superfamily.</text>
</comment>
<dbReference type="PANTHER" id="PTHR43297">
    <property type="entry name" value="OLIGOPEPTIDE TRANSPORT ATP-BINDING PROTEIN APPD"/>
    <property type="match status" value="1"/>
</dbReference>
<comment type="caution">
    <text evidence="9">The sequence shown here is derived from an EMBL/GenBank/DDBJ whole genome shotgun (WGS) entry which is preliminary data.</text>
</comment>
<dbReference type="PROSITE" id="PS00211">
    <property type="entry name" value="ABC_TRANSPORTER_1"/>
    <property type="match status" value="1"/>
</dbReference>
<keyword evidence="7" id="KW-0472">Membrane</keyword>
<dbReference type="FunFam" id="3.40.50.300:FF:000016">
    <property type="entry name" value="Oligopeptide ABC transporter ATP-binding component"/>
    <property type="match status" value="1"/>
</dbReference>
<evidence type="ECO:0000256" key="6">
    <source>
        <dbReference type="ARBA" id="ARBA00022840"/>
    </source>
</evidence>
<organism evidence="9 10">
    <name type="scientific">Paenibacillus oceani</name>
    <dbReference type="NCBI Taxonomy" id="2772510"/>
    <lineage>
        <taxon>Bacteria</taxon>
        <taxon>Bacillati</taxon>
        <taxon>Bacillota</taxon>
        <taxon>Bacilli</taxon>
        <taxon>Bacillales</taxon>
        <taxon>Paenibacillaceae</taxon>
        <taxon>Paenibacillus</taxon>
    </lineage>
</organism>
<evidence type="ECO:0000256" key="5">
    <source>
        <dbReference type="ARBA" id="ARBA00022741"/>
    </source>
</evidence>
<evidence type="ECO:0000256" key="7">
    <source>
        <dbReference type="ARBA" id="ARBA00023136"/>
    </source>
</evidence>
<keyword evidence="3" id="KW-0813">Transport</keyword>
<feature type="domain" description="ABC transporter" evidence="8">
    <location>
        <begin position="7"/>
        <end position="263"/>
    </location>
</feature>
<dbReference type="AlphaFoldDB" id="A0A927CGW4"/>
<dbReference type="EMBL" id="JACXJA010000046">
    <property type="protein sequence ID" value="MBD2865721.1"/>
    <property type="molecule type" value="Genomic_DNA"/>
</dbReference>
<protein>
    <submittedName>
        <fullName evidence="9">ABC transporter ATP-binding protein</fullName>
    </submittedName>
</protein>
<dbReference type="InterPro" id="IPR003439">
    <property type="entry name" value="ABC_transporter-like_ATP-bd"/>
</dbReference>
<dbReference type="PANTHER" id="PTHR43297:SF2">
    <property type="entry name" value="DIPEPTIDE TRANSPORT ATP-BINDING PROTEIN DPPD"/>
    <property type="match status" value="1"/>
</dbReference>
<keyword evidence="4" id="KW-1003">Cell membrane</keyword>
<dbReference type="Proteomes" id="UP000639396">
    <property type="component" value="Unassembled WGS sequence"/>
</dbReference>
<evidence type="ECO:0000313" key="10">
    <source>
        <dbReference type="Proteomes" id="UP000639396"/>
    </source>
</evidence>
<dbReference type="InterPro" id="IPR050388">
    <property type="entry name" value="ABC_Ni/Peptide_Import"/>
</dbReference>
<keyword evidence="5" id="KW-0547">Nucleotide-binding</keyword>
<evidence type="ECO:0000256" key="3">
    <source>
        <dbReference type="ARBA" id="ARBA00022448"/>
    </source>
</evidence>
<dbReference type="GO" id="GO:0016887">
    <property type="term" value="F:ATP hydrolysis activity"/>
    <property type="evidence" value="ECO:0007669"/>
    <property type="project" value="InterPro"/>
</dbReference>
<name>A0A927CGW4_9BACL</name>
<reference evidence="9" key="1">
    <citation type="submission" date="2020-09" db="EMBL/GenBank/DDBJ databases">
        <title>A novel bacterium of genus Paenibacillus, isolated from South China Sea.</title>
        <authorList>
            <person name="Huang H."/>
            <person name="Mo K."/>
            <person name="Hu Y."/>
        </authorList>
    </citation>
    <scope>NUCLEOTIDE SEQUENCE</scope>
    <source>
        <strain evidence="9">IB182363</strain>
    </source>
</reference>
<dbReference type="InterPro" id="IPR003593">
    <property type="entry name" value="AAA+_ATPase"/>
</dbReference>
<dbReference type="CDD" id="cd03257">
    <property type="entry name" value="ABC_NikE_OppD_transporters"/>
    <property type="match status" value="1"/>
</dbReference>
<dbReference type="GO" id="GO:0015833">
    <property type="term" value="P:peptide transport"/>
    <property type="evidence" value="ECO:0007669"/>
    <property type="project" value="InterPro"/>
</dbReference>
<dbReference type="Pfam" id="PF00005">
    <property type="entry name" value="ABC_tran"/>
    <property type="match status" value="1"/>
</dbReference>
<dbReference type="NCBIfam" id="TIGR01727">
    <property type="entry name" value="oligo_HPY"/>
    <property type="match status" value="1"/>
</dbReference>
<evidence type="ECO:0000256" key="4">
    <source>
        <dbReference type="ARBA" id="ARBA00022475"/>
    </source>
</evidence>
<dbReference type="RefSeq" id="WP_190931343.1">
    <property type="nucleotide sequence ID" value="NZ_JACXJA010000046.1"/>
</dbReference>
<dbReference type="SUPFAM" id="SSF52540">
    <property type="entry name" value="P-loop containing nucleoside triphosphate hydrolases"/>
    <property type="match status" value="1"/>
</dbReference>
<sequence>MDDQTLLKVENLETRFISGETIIRAVNDVSFTVKKGKTIGLVGESGSGKSVTVHSITQLLPPLGKITGGRITYIKDGKEIVLNKIQKNGKTMRSIRGKEIGMIFQDPNTSLNPVYTIGNQVMENIIHHEKVTKKQAAEKALHILNSLGIPNVRSRIHEYPHQFSGGMKQRVGIAMSMVGNPKILIADEPTTALDVTIQLQILELMKNIQGEYGTSIIFITHNLGIVAHMADEIGVMYMGRIVEYGFTRQVLTSPKHPYTEALLQSVPYVGMNKQARLKTIKGNTPDPAALPEGCTFAPRCEYATEACNVYPDEFHLGGGHKVSCWLHKEREEQLG</sequence>
<dbReference type="GO" id="GO:0005886">
    <property type="term" value="C:plasma membrane"/>
    <property type="evidence" value="ECO:0007669"/>
    <property type="project" value="UniProtKB-SubCell"/>
</dbReference>
<dbReference type="PROSITE" id="PS50893">
    <property type="entry name" value="ABC_TRANSPORTER_2"/>
    <property type="match status" value="1"/>
</dbReference>
<dbReference type="InterPro" id="IPR027417">
    <property type="entry name" value="P-loop_NTPase"/>
</dbReference>
<keyword evidence="6 9" id="KW-0067">ATP-binding</keyword>
<keyword evidence="10" id="KW-1185">Reference proteome</keyword>
<dbReference type="InterPro" id="IPR017871">
    <property type="entry name" value="ABC_transporter-like_CS"/>
</dbReference>
<evidence type="ECO:0000313" key="9">
    <source>
        <dbReference type="EMBL" id="MBD2865721.1"/>
    </source>
</evidence>
<dbReference type="Gene3D" id="3.40.50.300">
    <property type="entry name" value="P-loop containing nucleotide triphosphate hydrolases"/>
    <property type="match status" value="1"/>
</dbReference>
<evidence type="ECO:0000259" key="8">
    <source>
        <dbReference type="PROSITE" id="PS50893"/>
    </source>
</evidence>
<dbReference type="GO" id="GO:0005524">
    <property type="term" value="F:ATP binding"/>
    <property type="evidence" value="ECO:0007669"/>
    <property type="project" value="UniProtKB-KW"/>
</dbReference>
<proteinExistence type="inferred from homology"/>
<accession>A0A927CGW4</accession>
<dbReference type="Pfam" id="PF08352">
    <property type="entry name" value="oligo_HPY"/>
    <property type="match status" value="1"/>
</dbReference>
<gene>
    <name evidence="9" type="ORF">IDH45_27440</name>
</gene>
<dbReference type="SMART" id="SM00382">
    <property type="entry name" value="AAA"/>
    <property type="match status" value="1"/>
</dbReference>
<comment type="subcellular location">
    <subcellularLocation>
        <location evidence="1">Cell membrane</location>
        <topology evidence="1">Peripheral membrane protein</topology>
    </subcellularLocation>
</comment>
<evidence type="ECO:0000256" key="1">
    <source>
        <dbReference type="ARBA" id="ARBA00004202"/>
    </source>
</evidence>
<dbReference type="InterPro" id="IPR013563">
    <property type="entry name" value="Oligopep_ABC_C"/>
</dbReference>